<feature type="transmembrane region" description="Helical" evidence="7">
    <location>
        <begin position="12"/>
        <end position="34"/>
    </location>
</feature>
<keyword evidence="9" id="KW-1185">Reference proteome</keyword>
<comment type="similarity">
    <text evidence="2 7">Belongs to the MlaE permease family.</text>
</comment>
<dbReference type="PANTHER" id="PTHR30188">
    <property type="entry name" value="ABC TRANSPORTER PERMEASE PROTEIN-RELATED"/>
    <property type="match status" value="1"/>
</dbReference>
<evidence type="ECO:0000313" key="9">
    <source>
        <dbReference type="Proteomes" id="UP000663651"/>
    </source>
</evidence>
<dbReference type="InterPro" id="IPR030802">
    <property type="entry name" value="Permease_MalE"/>
</dbReference>
<evidence type="ECO:0000256" key="3">
    <source>
        <dbReference type="ARBA" id="ARBA00022448"/>
    </source>
</evidence>
<feature type="transmembrane region" description="Helical" evidence="7">
    <location>
        <begin position="234"/>
        <end position="253"/>
    </location>
</feature>
<dbReference type="InterPro" id="IPR003453">
    <property type="entry name" value="ABC_MlaE_roteobac"/>
</dbReference>
<dbReference type="EMBL" id="CP071382">
    <property type="protein sequence ID" value="QSV44809.1"/>
    <property type="molecule type" value="Genomic_DNA"/>
</dbReference>
<evidence type="ECO:0000313" key="8">
    <source>
        <dbReference type="EMBL" id="QSV44809.1"/>
    </source>
</evidence>
<keyword evidence="5 7" id="KW-1133">Transmembrane helix</keyword>
<evidence type="ECO:0000256" key="6">
    <source>
        <dbReference type="ARBA" id="ARBA00023136"/>
    </source>
</evidence>
<keyword evidence="3" id="KW-0813">Transport</keyword>
<comment type="subcellular location">
    <subcellularLocation>
        <location evidence="1">Membrane</location>
        <topology evidence="1">Multi-pass membrane protein</topology>
    </subcellularLocation>
</comment>
<protein>
    <submittedName>
        <fullName evidence="8">ABC transporter permease</fullName>
    </submittedName>
</protein>
<proteinExistence type="inferred from homology"/>
<feature type="transmembrane region" description="Helical" evidence="7">
    <location>
        <begin position="199"/>
        <end position="222"/>
    </location>
</feature>
<keyword evidence="6 7" id="KW-0472">Membrane</keyword>
<dbReference type="Proteomes" id="UP000663651">
    <property type="component" value="Chromosome"/>
</dbReference>
<dbReference type="NCBIfam" id="TIGR00056">
    <property type="entry name" value="MlaE family lipid ABC transporter permease subunit"/>
    <property type="match status" value="1"/>
</dbReference>
<reference evidence="8 9" key="1">
    <citation type="submission" date="2021-03" db="EMBL/GenBank/DDBJ databases">
        <title>Geobacter metallireducens gen. nov. sp. nov., a microorganism capable of coupling the complete oxidation of organic compounds to the reduction of iron and other metals.</title>
        <authorList>
            <person name="Li Y."/>
        </authorList>
    </citation>
    <scope>NUCLEOTIDE SEQUENCE [LARGE SCALE GENOMIC DNA]</scope>
    <source>
        <strain evidence="8 9">Jerry-YX</strain>
    </source>
</reference>
<name>A0ABX7Q0F3_9BACT</name>
<keyword evidence="4 7" id="KW-0812">Transmembrane</keyword>
<dbReference type="Pfam" id="PF02405">
    <property type="entry name" value="MlaE"/>
    <property type="match status" value="1"/>
</dbReference>
<evidence type="ECO:0000256" key="1">
    <source>
        <dbReference type="ARBA" id="ARBA00004141"/>
    </source>
</evidence>
<feature type="transmembrane region" description="Helical" evidence="7">
    <location>
        <begin position="147"/>
        <end position="172"/>
    </location>
</feature>
<evidence type="ECO:0000256" key="7">
    <source>
        <dbReference type="RuleBase" id="RU362044"/>
    </source>
</evidence>
<accession>A0ABX7Q0F3</accession>
<feature type="transmembrane region" description="Helical" evidence="7">
    <location>
        <begin position="54"/>
        <end position="71"/>
    </location>
</feature>
<evidence type="ECO:0000256" key="5">
    <source>
        <dbReference type="ARBA" id="ARBA00022989"/>
    </source>
</evidence>
<sequence length="258" mass="27979">MTGVFERIGKRVVAFHKIVGEMVILLGQTIWFFREAPRNIQSIFTQMAIIGYETLPMASVMAFFVGMVLALQTGAELQKYGTQNIIGGIVGLSLVRELGPVMTSFLVAGRAGSAMAAEIGVMKVYEEIDALKTLDINPVRYLAMPRLIACLICVPALVVYADFVGILGGALLSHFHPKLFLSYSTYYDSLKTALKLREIGAGLLKATVFGGIIALVSCYTGFQTSGGARGIAETTTRAVVLSFMLILVADYFLTRMLL</sequence>
<evidence type="ECO:0000256" key="2">
    <source>
        <dbReference type="ARBA" id="ARBA00007556"/>
    </source>
</evidence>
<evidence type="ECO:0000256" key="4">
    <source>
        <dbReference type="ARBA" id="ARBA00022692"/>
    </source>
</evidence>
<organism evidence="8 9">
    <name type="scientific">Geobacter benzoatilyticus</name>
    <dbReference type="NCBI Taxonomy" id="2815309"/>
    <lineage>
        <taxon>Bacteria</taxon>
        <taxon>Pseudomonadati</taxon>
        <taxon>Thermodesulfobacteriota</taxon>
        <taxon>Desulfuromonadia</taxon>
        <taxon>Geobacterales</taxon>
        <taxon>Geobacteraceae</taxon>
        <taxon>Geobacter</taxon>
    </lineage>
</organism>
<dbReference type="RefSeq" id="WP_207162623.1">
    <property type="nucleotide sequence ID" value="NZ_CP071382.1"/>
</dbReference>
<gene>
    <name evidence="8" type="ORF">JZM60_11645</name>
</gene>
<dbReference type="PANTHER" id="PTHR30188:SF4">
    <property type="entry name" value="PROTEIN TRIGALACTOSYLDIACYLGLYCEROL 1, CHLOROPLASTIC"/>
    <property type="match status" value="1"/>
</dbReference>